<protein>
    <submittedName>
        <fullName evidence="2">Dolichyl-phosphate beta-glucosyltransferase</fullName>
    </submittedName>
</protein>
<evidence type="ECO:0000313" key="1">
    <source>
        <dbReference type="Proteomes" id="UP000095286"/>
    </source>
</evidence>
<organism evidence="1 2">
    <name type="scientific">Rhabditophanes sp. KR3021</name>
    <dbReference type="NCBI Taxonomy" id="114890"/>
    <lineage>
        <taxon>Eukaryota</taxon>
        <taxon>Metazoa</taxon>
        <taxon>Ecdysozoa</taxon>
        <taxon>Nematoda</taxon>
        <taxon>Chromadorea</taxon>
        <taxon>Rhabditida</taxon>
        <taxon>Tylenchina</taxon>
        <taxon>Panagrolaimomorpha</taxon>
        <taxon>Strongyloidoidea</taxon>
        <taxon>Alloionematidae</taxon>
        <taxon>Rhabditophanes</taxon>
    </lineage>
</organism>
<accession>A0AC35U2Z7</accession>
<sequence length="332" mass="37599">MDSIVISAVGIFLVILIGTPLIGFGAIFVLSLVTRYPNRTKENFVEVLNGYKTEKPFKNLLTTDAKASRLFTEPEVYLTVVVPAMNEEDRISLMLNECTEYLSERASKEKQFTYEIIVVDDGSRDKTSEIALTYSDANVSVLKLASNKGKGGAIRDGVLRSRGKLILFADADGATTFKDFDKLERKFKEMCGQDMKDDVDFTFPGLVVGSRAHLEAVAVAERSPFRTFLMKAFHLLVWALTVKTIQDTQCGFKLLSRSAVAKLFPLMHIERWAFDVELLYLAEQLHYPISEVAVQWKEIDGSKIVPVWSWLQMGRDILLIWFHYLTKSWTKA</sequence>
<evidence type="ECO:0000313" key="2">
    <source>
        <dbReference type="WBParaSite" id="RSKR_0000693900.1"/>
    </source>
</evidence>
<name>A0AC35U2Z7_9BILA</name>
<dbReference type="WBParaSite" id="RSKR_0000693900.1">
    <property type="protein sequence ID" value="RSKR_0000693900.1"/>
    <property type="gene ID" value="RSKR_0000693900"/>
</dbReference>
<reference evidence="2" key="1">
    <citation type="submission" date="2016-11" db="UniProtKB">
        <authorList>
            <consortium name="WormBaseParasite"/>
        </authorList>
    </citation>
    <scope>IDENTIFICATION</scope>
    <source>
        <strain evidence="2">KR3021</strain>
    </source>
</reference>
<proteinExistence type="predicted"/>
<dbReference type="Proteomes" id="UP000095286">
    <property type="component" value="Unplaced"/>
</dbReference>